<gene>
    <name evidence="1" type="ordered locus">ASAC_0215</name>
</gene>
<dbReference type="InterPro" id="IPR011856">
    <property type="entry name" value="tRNA_endonuc-like_dom_sf"/>
</dbReference>
<proteinExistence type="predicted"/>
<organism evidence="1 2">
    <name type="scientific">Acidilobus saccharovorans (strain DSM 16705 / JCM 18335 / VKM B-2471 / 345-15)</name>
    <dbReference type="NCBI Taxonomy" id="666510"/>
    <lineage>
        <taxon>Archaea</taxon>
        <taxon>Thermoproteota</taxon>
        <taxon>Thermoprotei</taxon>
        <taxon>Acidilobales</taxon>
        <taxon>Acidilobaceae</taxon>
        <taxon>Acidilobus</taxon>
    </lineage>
</organism>
<evidence type="ECO:0000313" key="1">
    <source>
        <dbReference type="EMBL" id="ADL18622.1"/>
    </source>
</evidence>
<dbReference type="EMBL" id="CP001742">
    <property type="protein sequence ID" value="ADL18622.1"/>
    <property type="molecule type" value="Genomic_DNA"/>
</dbReference>
<sequence>MYQVIVNDKDWQKAIKMIEDLHLDLETFIVYFDLRRRGKKVTVGPRPRTLLYNMTDNRIAEVLILSEGNYVKLMDIVRWSQRAAADAHEPILAIVDESGGVTYYEARVVRQLS</sequence>
<name>D9PZY4_ACIS3</name>
<dbReference type="InterPro" id="IPR036167">
    <property type="entry name" value="tRNA_intron_Endo_cat-like_sf"/>
</dbReference>
<dbReference type="InParanoid" id="D9PZY4"/>
<dbReference type="GO" id="GO:0003676">
    <property type="term" value="F:nucleic acid binding"/>
    <property type="evidence" value="ECO:0007669"/>
    <property type="project" value="InterPro"/>
</dbReference>
<dbReference type="RefSeq" id="WP_013266134.1">
    <property type="nucleotide sequence ID" value="NC_014374.1"/>
</dbReference>
<protein>
    <recommendedName>
        <fullName evidence="3">tRNA intron endonuclease catalytic domain-containing protein</fullName>
    </recommendedName>
</protein>
<dbReference type="GeneID" id="9498435"/>
<evidence type="ECO:0000313" key="2">
    <source>
        <dbReference type="Proteomes" id="UP000000346"/>
    </source>
</evidence>
<keyword evidence="2" id="KW-1185">Reference proteome</keyword>
<evidence type="ECO:0008006" key="3">
    <source>
        <dbReference type="Google" id="ProtNLM"/>
    </source>
</evidence>
<dbReference type="KEGG" id="asc:ASAC_0215"/>
<dbReference type="HOGENOM" id="CLU_2127693_0_0_2"/>
<dbReference type="OrthoDB" id="46045at2157"/>
<dbReference type="AlphaFoldDB" id="D9PZY4"/>
<accession>D9PZY4</accession>
<reference evidence="1 2" key="1">
    <citation type="journal article" date="2010" name="Appl. Environ. Microbiol.">
        <title>The genome sequence of the crenarchaeon Acidilobus saccharovorans supports a new order, Acidilobales, and suggests an important ecological role in terrestrial acidic hot springs.</title>
        <authorList>
            <person name="Mardanov A.V."/>
            <person name="Svetlitchnyi V.A."/>
            <person name="Beletsky A.V."/>
            <person name="Prokofeva M.I."/>
            <person name="Bonch-Osmolovskaya E.A."/>
            <person name="Ravin N.V."/>
            <person name="Skryabin K.G."/>
        </authorList>
    </citation>
    <scope>NUCLEOTIDE SEQUENCE [LARGE SCALE GENOMIC DNA]</scope>
    <source>
        <strain evidence="2">DSM 16705 / JCM 18335 / VKM B-2471 / 345-15</strain>
    </source>
</reference>
<dbReference type="GO" id="GO:0006388">
    <property type="term" value="P:tRNA splicing, via endonucleolytic cleavage and ligation"/>
    <property type="evidence" value="ECO:0007669"/>
    <property type="project" value="InterPro"/>
</dbReference>
<dbReference type="SUPFAM" id="SSF53032">
    <property type="entry name" value="tRNA-intron endonuclease catalytic domain-like"/>
    <property type="match status" value="1"/>
</dbReference>
<dbReference type="STRING" id="666510.ASAC_0215"/>
<dbReference type="eggNOG" id="arCOG01701">
    <property type="taxonomic scope" value="Archaea"/>
</dbReference>
<dbReference type="Gene3D" id="3.40.1350.10">
    <property type="match status" value="1"/>
</dbReference>
<dbReference type="Proteomes" id="UP000000346">
    <property type="component" value="Chromosome"/>
</dbReference>